<dbReference type="AlphaFoldDB" id="A0A2T7T7Y0"/>
<evidence type="ECO:0008006" key="5">
    <source>
        <dbReference type="Google" id="ProtNLM"/>
    </source>
</evidence>
<keyword evidence="4" id="KW-1185">Reference proteome</keyword>
<comment type="caution">
    <text evidence="3">The sequence shown here is derived from an EMBL/GenBank/DDBJ whole genome shotgun (WGS) entry which is preliminary data.</text>
</comment>
<feature type="compositionally biased region" description="Polar residues" evidence="1">
    <location>
        <begin position="1"/>
        <end position="10"/>
    </location>
</feature>
<dbReference type="RefSeq" id="WP_240627667.1">
    <property type="nucleotide sequence ID" value="NZ_AZSP01000148.1"/>
</dbReference>
<keyword evidence="2" id="KW-0472">Membrane</keyword>
<dbReference type="Gene3D" id="2.60.40.2880">
    <property type="entry name" value="MmpS1-5, C-terminal soluble domain"/>
    <property type="match status" value="1"/>
</dbReference>
<reference evidence="3 4" key="1">
    <citation type="submission" date="2013-12" db="EMBL/GenBank/DDBJ databases">
        <title>Annotated genome of Streptomyces scopuliridis.</title>
        <authorList>
            <person name="Olson J.B."/>
        </authorList>
    </citation>
    <scope>NUCLEOTIDE SEQUENCE [LARGE SCALE GENOMIC DNA]</scope>
    <source>
        <strain evidence="3 4">RB72</strain>
    </source>
</reference>
<accession>A0A2T7T7Y0</accession>
<feature type="transmembrane region" description="Helical" evidence="2">
    <location>
        <begin position="29"/>
        <end position="49"/>
    </location>
</feature>
<evidence type="ECO:0000256" key="1">
    <source>
        <dbReference type="SAM" id="MobiDB-lite"/>
    </source>
</evidence>
<keyword evidence="2" id="KW-0812">Transmembrane</keyword>
<evidence type="ECO:0000256" key="2">
    <source>
        <dbReference type="SAM" id="Phobius"/>
    </source>
</evidence>
<evidence type="ECO:0000313" key="3">
    <source>
        <dbReference type="EMBL" id="PVE11201.1"/>
    </source>
</evidence>
<sequence length="162" mass="16598">MPPTDTTESTEGPEDTETRTTAGKADRGALAIAAVLLLVCGGLIGYGVLNTEDEPKPRAVPTAEVTYEVRGEGTVELSYLAGSESGDATVETGVTLPWTKTVQVPLGKDPAINIVLDAKGGEAGCTLAIRGKHVQRATAQGEYGRATCTGALPAAADQGESR</sequence>
<protein>
    <recommendedName>
        <fullName evidence="5">MmpS family membrane protein</fullName>
    </recommendedName>
</protein>
<keyword evidence="2" id="KW-1133">Transmembrane helix</keyword>
<dbReference type="EMBL" id="AZSP01000148">
    <property type="protein sequence ID" value="PVE11201.1"/>
    <property type="molecule type" value="Genomic_DNA"/>
</dbReference>
<proteinExistence type="predicted"/>
<gene>
    <name evidence="3" type="ORF">Y717_16340</name>
</gene>
<dbReference type="InterPro" id="IPR038468">
    <property type="entry name" value="MmpS_C"/>
</dbReference>
<feature type="region of interest" description="Disordered" evidence="1">
    <location>
        <begin position="1"/>
        <end position="23"/>
    </location>
</feature>
<dbReference type="Proteomes" id="UP000245992">
    <property type="component" value="Unassembled WGS sequence"/>
</dbReference>
<organism evidence="3 4">
    <name type="scientific">Streptomyces scopuliridis RB72</name>
    <dbReference type="NCBI Taxonomy" id="1440053"/>
    <lineage>
        <taxon>Bacteria</taxon>
        <taxon>Bacillati</taxon>
        <taxon>Actinomycetota</taxon>
        <taxon>Actinomycetes</taxon>
        <taxon>Kitasatosporales</taxon>
        <taxon>Streptomycetaceae</taxon>
        <taxon>Streptomyces</taxon>
    </lineage>
</organism>
<evidence type="ECO:0000313" key="4">
    <source>
        <dbReference type="Proteomes" id="UP000245992"/>
    </source>
</evidence>
<name>A0A2T7T7Y0_9ACTN</name>